<evidence type="ECO:0000256" key="8">
    <source>
        <dbReference type="ARBA" id="ARBA00022723"/>
    </source>
</evidence>
<dbReference type="FunFam" id="3.30.40.10:FF:000184">
    <property type="entry name" value="Baculoviral IAP repeat containing 2"/>
    <property type="match status" value="1"/>
</dbReference>
<evidence type="ECO:0000259" key="16">
    <source>
        <dbReference type="PROSITE" id="PS50089"/>
    </source>
</evidence>
<dbReference type="SUPFAM" id="SSF57850">
    <property type="entry name" value="RING/U-box"/>
    <property type="match status" value="1"/>
</dbReference>
<evidence type="ECO:0000256" key="1">
    <source>
        <dbReference type="ARBA" id="ARBA00000900"/>
    </source>
</evidence>
<evidence type="ECO:0000313" key="20">
    <source>
        <dbReference type="RefSeq" id="XP_019615867.1"/>
    </source>
</evidence>
<dbReference type="RefSeq" id="XP_019615867.1">
    <property type="nucleotide sequence ID" value="XM_019760308.1"/>
</dbReference>
<keyword evidence="12" id="KW-0862">Zinc</keyword>
<gene>
    <name evidence="18 19 20 21" type="primary">LOC109463472</name>
</gene>
<feature type="domain" description="RING-type" evidence="16">
    <location>
        <begin position="675"/>
        <end position="710"/>
    </location>
</feature>
<comment type="subcellular location">
    <subcellularLocation>
        <location evidence="2">Cytoplasm</location>
    </subcellularLocation>
</comment>
<keyword evidence="6" id="KW-0808">Transferase</keyword>
<evidence type="ECO:0000313" key="17">
    <source>
        <dbReference type="Proteomes" id="UP000515135"/>
    </source>
</evidence>
<dbReference type="GO" id="GO:0061630">
    <property type="term" value="F:ubiquitin protein ligase activity"/>
    <property type="evidence" value="ECO:0007669"/>
    <property type="project" value="UniProtKB-EC"/>
</dbReference>
<evidence type="ECO:0000256" key="5">
    <source>
        <dbReference type="ARBA" id="ARBA00022490"/>
    </source>
</evidence>
<reference evidence="18 19" key="1">
    <citation type="submission" date="2025-04" db="UniProtKB">
        <authorList>
            <consortium name="RefSeq"/>
        </authorList>
    </citation>
    <scope>IDENTIFICATION</scope>
    <source>
        <tissue evidence="18 19">Gonad</tissue>
    </source>
</reference>
<evidence type="ECO:0000313" key="21">
    <source>
        <dbReference type="RefSeq" id="XP_019615868.1"/>
    </source>
</evidence>
<dbReference type="RefSeq" id="XP_019615865.1">
    <property type="nucleotide sequence ID" value="XM_019760306.1"/>
</dbReference>
<evidence type="ECO:0000256" key="6">
    <source>
        <dbReference type="ARBA" id="ARBA00022679"/>
    </source>
</evidence>
<dbReference type="Gene3D" id="3.30.40.10">
    <property type="entry name" value="Zinc/RING finger domain, C3HC4 (zinc finger)"/>
    <property type="match status" value="1"/>
</dbReference>
<dbReference type="PANTHER" id="PTHR10044">
    <property type="entry name" value="INHIBITOR OF APOPTOSIS"/>
    <property type="match status" value="1"/>
</dbReference>
<feature type="region of interest" description="Disordered" evidence="15">
    <location>
        <begin position="269"/>
        <end position="288"/>
    </location>
</feature>
<feature type="compositionally biased region" description="Basic and acidic residues" evidence="15">
    <location>
        <begin position="229"/>
        <end position="246"/>
    </location>
</feature>
<dbReference type="GO" id="GO:0043027">
    <property type="term" value="F:cysteine-type endopeptidase inhibitor activity involved in apoptotic process"/>
    <property type="evidence" value="ECO:0007669"/>
    <property type="project" value="TreeGrafter"/>
</dbReference>
<dbReference type="FunFam" id="1.10.8.10:FF:000084">
    <property type="entry name" value="E3 ubiquitin-protein ligase XIAP"/>
    <property type="match status" value="1"/>
</dbReference>
<keyword evidence="7" id="KW-0053">Apoptosis</keyword>
<evidence type="ECO:0000256" key="10">
    <source>
        <dbReference type="ARBA" id="ARBA00022771"/>
    </source>
</evidence>
<evidence type="ECO:0000256" key="4">
    <source>
        <dbReference type="ARBA" id="ARBA00012483"/>
    </source>
</evidence>
<dbReference type="InterPro" id="IPR001841">
    <property type="entry name" value="Znf_RING"/>
</dbReference>
<evidence type="ECO:0000256" key="15">
    <source>
        <dbReference type="SAM" id="MobiDB-lite"/>
    </source>
</evidence>
<protein>
    <recommendedName>
        <fullName evidence="4">RING-type E3 ubiquitin transferase</fullName>
        <ecNumber evidence="4">2.3.2.27</ecNumber>
    </recommendedName>
</protein>
<dbReference type="GO" id="GO:0006915">
    <property type="term" value="P:apoptotic process"/>
    <property type="evidence" value="ECO:0007669"/>
    <property type="project" value="UniProtKB-KW"/>
</dbReference>
<keyword evidence="5" id="KW-0963">Cytoplasm</keyword>
<dbReference type="GO" id="GO:0005737">
    <property type="term" value="C:cytoplasm"/>
    <property type="evidence" value="ECO:0007669"/>
    <property type="project" value="UniProtKB-SubCell"/>
</dbReference>
<comment type="catalytic activity">
    <reaction evidence="1">
        <text>S-ubiquitinyl-[E2 ubiquitin-conjugating enzyme]-L-cysteine + [acceptor protein]-L-lysine = [E2 ubiquitin-conjugating enzyme]-L-cysteine + N(6)-ubiquitinyl-[acceptor protein]-L-lysine.</text>
        <dbReference type="EC" id="2.3.2.27"/>
    </reaction>
</comment>
<feature type="compositionally biased region" description="Polar residues" evidence="15">
    <location>
        <begin position="38"/>
        <end position="54"/>
    </location>
</feature>
<evidence type="ECO:0000256" key="14">
    <source>
        <dbReference type="SAM" id="Coils"/>
    </source>
</evidence>
<dbReference type="KEGG" id="bbel:109463472"/>
<feature type="region of interest" description="Disordered" evidence="15">
    <location>
        <begin position="178"/>
        <end position="252"/>
    </location>
</feature>
<dbReference type="GeneID" id="109463472"/>
<dbReference type="Pfam" id="PF13920">
    <property type="entry name" value="zf-C3HC4_3"/>
    <property type="match status" value="1"/>
</dbReference>
<evidence type="ECO:0000256" key="7">
    <source>
        <dbReference type="ARBA" id="ARBA00022703"/>
    </source>
</evidence>
<dbReference type="PROSITE" id="PS50089">
    <property type="entry name" value="ZF_RING_2"/>
    <property type="match status" value="1"/>
</dbReference>
<evidence type="ECO:0000256" key="3">
    <source>
        <dbReference type="ARBA" id="ARBA00006672"/>
    </source>
</evidence>
<keyword evidence="17" id="KW-1185">Reference proteome</keyword>
<dbReference type="PANTHER" id="PTHR10044:SF139">
    <property type="entry name" value="DEATH-ASSOCIATED INHIBITOR OF APOPTOSIS 2"/>
    <property type="match status" value="1"/>
</dbReference>
<dbReference type="RefSeq" id="XP_019615866.1">
    <property type="nucleotide sequence ID" value="XM_019760307.1"/>
</dbReference>
<dbReference type="OrthoDB" id="4034597at2759"/>
<evidence type="ECO:0000256" key="13">
    <source>
        <dbReference type="PROSITE-ProRule" id="PRU00175"/>
    </source>
</evidence>
<keyword evidence="11" id="KW-0833">Ubl conjugation pathway</keyword>
<evidence type="ECO:0000256" key="9">
    <source>
        <dbReference type="ARBA" id="ARBA00022737"/>
    </source>
</evidence>
<dbReference type="GO" id="GO:0031398">
    <property type="term" value="P:positive regulation of protein ubiquitination"/>
    <property type="evidence" value="ECO:0007669"/>
    <property type="project" value="TreeGrafter"/>
</dbReference>
<evidence type="ECO:0000313" key="18">
    <source>
        <dbReference type="RefSeq" id="XP_019615865.1"/>
    </source>
</evidence>
<dbReference type="GO" id="GO:0051726">
    <property type="term" value="P:regulation of cell cycle"/>
    <property type="evidence" value="ECO:0007669"/>
    <property type="project" value="TreeGrafter"/>
</dbReference>
<evidence type="ECO:0000256" key="2">
    <source>
        <dbReference type="ARBA" id="ARBA00004496"/>
    </source>
</evidence>
<keyword evidence="9" id="KW-0677">Repeat</keyword>
<feature type="coiled-coil region" evidence="14">
    <location>
        <begin position="487"/>
        <end position="521"/>
    </location>
</feature>
<dbReference type="GO" id="GO:0005634">
    <property type="term" value="C:nucleus"/>
    <property type="evidence" value="ECO:0007669"/>
    <property type="project" value="TreeGrafter"/>
</dbReference>
<sequence>MTDVTRPAVRKPPDPPGHQAKLRARKPPGWRAKPPVPTSSTRFQAVPFSKSTPTRGPPLSAVPFNDSTPTRTPVPPAALPSTACQSPEVNPNHHDNSQSGASLIPSPSEAVRSVMTGAMRLTGLVRETMVKVTHAASATTSVVTRTCCAENTKTESSHHTATFSTARQTESYQMAIPTDDHVEAGPPPLGKASMAAIPSDNSAKTGPNAPLTRKTKALPVRKAAPVPQKSEKEPSTEASPVERQDSQPDQELGQTYSVANLRKLFGETYSVDKPGESPDFSGTYKVPSQGKDLGSTFVVRTENAEEVGALPFESTDTVRLENAEEVCAQPFDKDFNKGRKLCLMAIPTESHEEEEEAEGQSQGATNAPQPPSLTDAMKSVVVKDILHEGYSLDLVRHAVWRRLHSAGGVASRPELLQAVKDLEQEYTAAEKKLGDKDFLKEKDEINLALAMERREVKVVLSQGHDLETVRHVVWRRLQEGKGHFKSAPELLQAVSDLKREYEQASKKLADAEKTFDEKTVAYKDGGGKTVDATSAERVHRSNSVADAMANPVVENVLSAGYSRDLVQHAVWRRLETHGENFPSVAELLQALKDLEDEYARAKEKLGNDELPSIPPAVTTTTDTPPEPENVPSTEDIPPSPTTDNGLAQTTDDRCKVTTDDNVESELERYREEHTCKVCFDARIEVVFVPCGHYACCGHCADGMVECPMCRRGVDSTVKVFFS</sequence>
<name>A0A6P4YAN0_BRABE</name>
<dbReference type="Proteomes" id="UP000515135">
    <property type="component" value="Unplaced"/>
</dbReference>
<dbReference type="InterPro" id="IPR013083">
    <property type="entry name" value="Znf_RING/FYVE/PHD"/>
</dbReference>
<dbReference type="GO" id="GO:0043066">
    <property type="term" value="P:negative regulation of apoptotic process"/>
    <property type="evidence" value="ECO:0007669"/>
    <property type="project" value="TreeGrafter"/>
</dbReference>
<accession>A0A6P4YAN0</accession>
<feature type="region of interest" description="Disordered" evidence="15">
    <location>
        <begin position="603"/>
        <end position="653"/>
    </location>
</feature>
<dbReference type="Pfam" id="PF21290">
    <property type="entry name" value="UBA_BIRC2-3"/>
    <property type="match status" value="1"/>
</dbReference>
<evidence type="ECO:0000256" key="11">
    <source>
        <dbReference type="ARBA" id="ARBA00022786"/>
    </source>
</evidence>
<proteinExistence type="inferred from homology"/>
<dbReference type="AlphaFoldDB" id="A0A6P4YAN0"/>
<dbReference type="FunFam" id="1.10.1170.10:FF:000002">
    <property type="entry name" value="Baculoviral IAP repeat containing 7"/>
    <property type="match status" value="1"/>
</dbReference>
<feature type="region of interest" description="Disordered" evidence="15">
    <location>
        <begin position="1"/>
        <end position="107"/>
    </location>
</feature>
<keyword evidence="8" id="KW-0479">Metal-binding</keyword>
<dbReference type="InterPro" id="IPR048875">
    <property type="entry name" value="BIRC2-3-like_UBA"/>
</dbReference>
<dbReference type="InterPro" id="IPR050784">
    <property type="entry name" value="IAP"/>
</dbReference>
<organism evidence="17 20">
    <name type="scientific">Branchiostoma belcheri</name>
    <name type="common">Amphioxus</name>
    <dbReference type="NCBI Taxonomy" id="7741"/>
    <lineage>
        <taxon>Eukaryota</taxon>
        <taxon>Metazoa</taxon>
        <taxon>Chordata</taxon>
        <taxon>Cephalochordata</taxon>
        <taxon>Leptocardii</taxon>
        <taxon>Amphioxiformes</taxon>
        <taxon>Branchiostomatidae</taxon>
        <taxon>Branchiostoma</taxon>
    </lineage>
</organism>
<dbReference type="CDD" id="cd14321">
    <property type="entry name" value="UBA_IAPs"/>
    <property type="match status" value="1"/>
</dbReference>
<dbReference type="EC" id="2.3.2.27" evidence="4"/>
<evidence type="ECO:0000256" key="12">
    <source>
        <dbReference type="ARBA" id="ARBA00022833"/>
    </source>
</evidence>
<keyword evidence="14" id="KW-0175">Coiled coil</keyword>
<keyword evidence="10 13" id="KW-0863">Zinc-finger</keyword>
<feature type="region of interest" description="Disordered" evidence="15">
    <location>
        <begin position="350"/>
        <end position="373"/>
    </location>
</feature>
<evidence type="ECO:0000313" key="19">
    <source>
        <dbReference type="RefSeq" id="XP_019615866.1"/>
    </source>
</evidence>
<dbReference type="GO" id="GO:0008270">
    <property type="term" value="F:zinc ion binding"/>
    <property type="evidence" value="ECO:0007669"/>
    <property type="project" value="UniProtKB-KW"/>
</dbReference>
<dbReference type="Gene3D" id="1.10.8.10">
    <property type="entry name" value="DNA helicase RuvA subunit, C-terminal domain"/>
    <property type="match status" value="3"/>
</dbReference>
<comment type="similarity">
    <text evidence="3">Belongs to the IAP family.</text>
</comment>
<dbReference type="RefSeq" id="XP_019615868.1">
    <property type="nucleotide sequence ID" value="XM_019760309.1"/>
</dbReference>